<dbReference type="GO" id="GO:0004617">
    <property type="term" value="F:phosphoglycerate dehydrogenase activity"/>
    <property type="evidence" value="ECO:0007669"/>
    <property type="project" value="UniProtKB-ARBA"/>
</dbReference>
<dbReference type="FunFam" id="3.40.50.720:FF:000041">
    <property type="entry name" value="D-3-phosphoglycerate dehydrogenase"/>
    <property type="match status" value="1"/>
</dbReference>
<dbReference type="PANTHER" id="PTHR42789:SF1">
    <property type="entry name" value="D-ISOMER SPECIFIC 2-HYDROXYACID DEHYDROGENASE FAMILY PROTEIN (AFU_ORTHOLOGUE AFUA_6G10090)"/>
    <property type="match status" value="1"/>
</dbReference>
<dbReference type="SUPFAM" id="SSF51735">
    <property type="entry name" value="NAD(P)-binding Rossmann-fold domains"/>
    <property type="match status" value="1"/>
</dbReference>
<keyword evidence="3 5" id="KW-0560">Oxidoreductase</keyword>
<dbReference type="GO" id="GO:0006564">
    <property type="term" value="P:L-serine biosynthetic process"/>
    <property type="evidence" value="ECO:0007669"/>
    <property type="project" value="UniProtKB-ARBA"/>
</dbReference>
<keyword evidence="9" id="KW-1185">Reference proteome</keyword>
<organism evidence="8 9">
    <name type="scientific">Lacinutrix venerupis</name>
    <dbReference type="NCBI Taxonomy" id="1486034"/>
    <lineage>
        <taxon>Bacteria</taxon>
        <taxon>Pseudomonadati</taxon>
        <taxon>Bacteroidota</taxon>
        <taxon>Flavobacteriia</taxon>
        <taxon>Flavobacteriales</taxon>
        <taxon>Flavobacteriaceae</taxon>
        <taxon>Lacinutrix</taxon>
    </lineage>
</organism>
<proteinExistence type="inferred from homology"/>
<feature type="domain" description="D-isomer specific 2-hydroxyacid dehydrogenase catalytic" evidence="6">
    <location>
        <begin position="16"/>
        <end position="318"/>
    </location>
</feature>
<evidence type="ECO:0000313" key="9">
    <source>
        <dbReference type="Proteomes" id="UP000187506"/>
    </source>
</evidence>
<dbReference type="InterPro" id="IPR029753">
    <property type="entry name" value="D-isomer_DH_CS"/>
</dbReference>
<protein>
    <recommendedName>
        <fullName evidence="10">D-3-phosphoglycerate dehydrogenase</fullName>
    </recommendedName>
</protein>
<keyword evidence="2" id="KW-0028">Amino-acid biosynthesis</keyword>
<reference evidence="8 9" key="1">
    <citation type="submission" date="2017-01" db="EMBL/GenBank/DDBJ databases">
        <title>Complete genome of Lacinutrix venerupis DOK2-8 isolated from seawater in Dokdo.</title>
        <authorList>
            <person name="Chi W.-J."/>
            <person name="Kim J.H."/>
        </authorList>
    </citation>
    <scope>NUCLEOTIDE SEQUENCE [LARGE SCALE GENOMIC DNA]</scope>
    <source>
        <strain evidence="8 9">DOK2-8</strain>
    </source>
</reference>
<evidence type="ECO:0000256" key="4">
    <source>
        <dbReference type="ARBA" id="ARBA00023027"/>
    </source>
</evidence>
<dbReference type="InterPro" id="IPR036291">
    <property type="entry name" value="NAD(P)-bd_dom_sf"/>
</dbReference>
<name>A0AAC9LKY6_9FLAO</name>
<dbReference type="GO" id="GO:0047545">
    <property type="term" value="F:(S)-2-hydroxyglutarate dehydrogenase activity"/>
    <property type="evidence" value="ECO:0007669"/>
    <property type="project" value="UniProtKB-ARBA"/>
</dbReference>
<dbReference type="PROSITE" id="PS00065">
    <property type="entry name" value="D_2_HYDROXYACID_DH_1"/>
    <property type="match status" value="1"/>
</dbReference>
<comment type="similarity">
    <text evidence="1 5">Belongs to the D-isomer specific 2-hydroxyacid dehydrogenase family.</text>
</comment>
<dbReference type="PROSITE" id="PS00671">
    <property type="entry name" value="D_2_HYDROXYACID_DH_3"/>
    <property type="match status" value="1"/>
</dbReference>
<evidence type="ECO:0000256" key="1">
    <source>
        <dbReference type="ARBA" id="ARBA00005854"/>
    </source>
</evidence>
<dbReference type="SUPFAM" id="SSF52283">
    <property type="entry name" value="Formate/glycerate dehydrogenase catalytic domain-like"/>
    <property type="match status" value="1"/>
</dbReference>
<dbReference type="EMBL" id="CP019352">
    <property type="protein sequence ID" value="APY00726.1"/>
    <property type="molecule type" value="Genomic_DNA"/>
</dbReference>
<dbReference type="CDD" id="cd05198">
    <property type="entry name" value="formate_dh_like"/>
    <property type="match status" value="1"/>
</dbReference>
<dbReference type="InterPro" id="IPR006139">
    <property type="entry name" value="D-isomer_2_OHA_DH_cat_dom"/>
</dbReference>
<evidence type="ECO:0000259" key="6">
    <source>
        <dbReference type="Pfam" id="PF00389"/>
    </source>
</evidence>
<feature type="domain" description="D-isomer specific 2-hydroxyacid dehydrogenase NAD-binding" evidence="7">
    <location>
        <begin position="117"/>
        <end position="295"/>
    </location>
</feature>
<dbReference type="Proteomes" id="UP000187506">
    <property type="component" value="Chromosome"/>
</dbReference>
<dbReference type="InterPro" id="IPR029752">
    <property type="entry name" value="D-isomer_DH_CS1"/>
</dbReference>
<evidence type="ECO:0000259" key="7">
    <source>
        <dbReference type="Pfam" id="PF02826"/>
    </source>
</evidence>
<dbReference type="Pfam" id="PF02826">
    <property type="entry name" value="2-Hacid_dh_C"/>
    <property type="match status" value="1"/>
</dbReference>
<evidence type="ECO:0008006" key="10">
    <source>
        <dbReference type="Google" id="ProtNLM"/>
    </source>
</evidence>
<dbReference type="InterPro" id="IPR050857">
    <property type="entry name" value="D-2-hydroxyacid_DH"/>
</dbReference>
<dbReference type="KEGG" id="lvn:BWR22_10515"/>
<evidence type="ECO:0000256" key="5">
    <source>
        <dbReference type="RuleBase" id="RU003719"/>
    </source>
</evidence>
<dbReference type="PANTHER" id="PTHR42789">
    <property type="entry name" value="D-ISOMER SPECIFIC 2-HYDROXYACID DEHYDROGENASE FAMILY PROTEIN (AFU_ORTHOLOGUE AFUA_6G10090)"/>
    <property type="match status" value="1"/>
</dbReference>
<dbReference type="InterPro" id="IPR006140">
    <property type="entry name" value="D-isomer_DH_NAD-bd"/>
</dbReference>
<evidence type="ECO:0000256" key="3">
    <source>
        <dbReference type="ARBA" id="ARBA00023002"/>
    </source>
</evidence>
<keyword evidence="4" id="KW-0520">NAD</keyword>
<dbReference type="Pfam" id="PF00389">
    <property type="entry name" value="2-Hacid_dh"/>
    <property type="match status" value="1"/>
</dbReference>
<evidence type="ECO:0000313" key="8">
    <source>
        <dbReference type="EMBL" id="APY00726.1"/>
    </source>
</evidence>
<dbReference type="AlphaFoldDB" id="A0AAC9LKY6"/>
<accession>A0AAC9LKY6</accession>
<dbReference type="GO" id="GO:0051287">
    <property type="term" value="F:NAD binding"/>
    <property type="evidence" value="ECO:0007669"/>
    <property type="project" value="InterPro"/>
</dbReference>
<gene>
    <name evidence="8" type="ORF">BWR22_10515</name>
</gene>
<sequence>MEKREIIMHTIISGIESISQNTENVLRKVSTYQFKTIETKQQLIEALHSCDIFWFRLNHKLTKEILENSKCKFIVCAVTGLDHIDLESCKENNITVISLKGEFEFLKEVRATAEHTIGLLLTLIRKTKNAYSHVENGNWDRTQFQGTELYKKKVGIIGLGRLGKIVAEYYNVMGMHVFYYDINKQEKYENKYTAVNSIEALFKEIDVLSIHLPYNTSTHFILNEKNLNTLKKNALVVNTSRGGVIDEQALLNLLNTDKIAGYATDVLYGEPDIINHPLVKYAKKNNNVVITPHIGGNTFESIEKTELFVIQKLKKIVEQCQK</sequence>
<evidence type="ECO:0000256" key="2">
    <source>
        <dbReference type="ARBA" id="ARBA00022605"/>
    </source>
</evidence>
<dbReference type="Gene3D" id="3.40.50.720">
    <property type="entry name" value="NAD(P)-binding Rossmann-like Domain"/>
    <property type="match status" value="2"/>
</dbReference>